<keyword evidence="1" id="KW-1133">Transmembrane helix</keyword>
<feature type="transmembrane region" description="Helical" evidence="1">
    <location>
        <begin position="6"/>
        <end position="26"/>
    </location>
</feature>
<evidence type="ECO:0000256" key="1">
    <source>
        <dbReference type="SAM" id="Phobius"/>
    </source>
</evidence>
<dbReference type="AlphaFoldDB" id="A0A5S5AVU7"/>
<organism evidence="2 3">
    <name type="scientific">Thermosediminibacter litoriperuensis</name>
    <dbReference type="NCBI Taxonomy" id="291989"/>
    <lineage>
        <taxon>Bacteria</taxon>
        <taxon>Bacillati</taxon>
        <taxon>Bacillota</taxon>
        <taxon>Clostridia</taxon>
        <taxon>Thermosediminibacterales</taxon>
        <taxon>Thermosediminibacteraceae</taxon>
        <taxon>Thermosediminibacter</taxon>
    </lineage>
</organism>
<reference evidence="2 3" key="1">
    <citation type="submission" date="2019-07" db="EMBL/GenBank/DDBJ databases">
        <title>Genomic Encyclopedia of Type Strains, Phase I: the one thousand microbial genomes (KMG-I) project.</title>
        <authorList>
            <person name="Kyrpides N."/>
        </authorList>
    </citation>
    <scope>NUCLEOTIDE SEQUENCE [LARGE SCALE GENOMIC DNA]</scope>
    <source>
        <strain evidence="2 3">DSM 16647</strain>
    </source>
</reference>
<proteinExistence type="predicted"/>
<sequence>MGTRFFKIGLAGLVLVFLMVASVYYIKANSSQDDTLRTITSTNGETIVLTDIQVLQQHRGVN</sequence>
<keyword evidence="3" id="KW-1185">Reference proteome</keyword>
<gene>
    <name evidence="2" type="ORF">LZ11_01090</name>
</gene>
<accession>A0A5S5AVU7</accession>
<keyword evidence="1" id="KW-0812">Transmembrane</keyword>
<dbReference type="Proteomes" id="UP000322294">
    <property type="component" value="Unassembled WGS sequence"/>
</dbReference>
<comment type="caution">
    <text evidence="2">The sequence shown here is derived from an EMBL/GenBank/DDBJ whole genome shotgun (WGS) entry which is preliminary data.</text>
</comment>
<keyword evidence="1" id="KW-0472">Membrane</keyword>
<dbReference type="EMBL" id="VNHO01000009">
    <property type="protein sequence ID" value="TYP56166.1"/>
    <property type="molecule type" value="Genomic_DNA"/>
</dbReference>
<evidence type="ECO:0000313" key="2">
    <source>
        <dbReference type="EMBL" id="TYP56166.1"/>
    </source>
</evidence>
<protein>
    <submittedName>
        <fullName evidence="2">Uncharacterized protein</fullName>
    </submittedName>
</protein>
<evidence type="ECO:0000313" key="3">
    <source>
        <dbReference type="Proteomes" id="UP000322294"/>
    </source>
</evidence>
<name>A0A5S5AVU7_9FIRM</name>